<keyword evidence="1 2" id="KW-0812">Transmembrane</keyword>
<organism evidence="3 4">
    <name type="scientific">Heliorestis acidaminivorans</name>
    <dbReference type="NCBI Taxonomy" id="553427"/>
    <lineage>
        <taxon>Bacteria</taxon>
        <taxon>Bacillati</taxon>
        <taxon>Bacillota</taxon>
        <taxon>Clostridia</taxon>
        <taxon>Eubacteriales</taxon>
        <taxon>Heliobacteriaceae</taxon>
        <taxon>Heliorestis</taxon>
    </lineage>
</organism>
<keyword evidence="2" id="KW-1133">Transmembrane helix</keyword>
<feature type="transmembrane region" description="Helical" evidence="2">
    <location>
        <begin position="29"/>
        <end position="49"/>
    </location>
</feature>
<evidence type="ECO:0000256" key="2">
    <source>
        <dbReference type="SAM" id="Phobius"/>
    </source>
</evidence>
<evidence type="ECO:0000313" key="4">
    <source>
        <dbReference type="Proteomes" id="UP000468766"/>
    </source>
</evidence>
<comment type="subcellular location">
    <subcellularLocation>
        <location evidence="1">Cell membrane</location>
        <topology evidence="1">Multi-pass membrane protein</topology>
    </subcellularLocation>
</comment>
<evidence type="ECO:0000256" key="1">
    <source>
        <dbReference type="PIRNR" id="PIRNR018579"/>
    </source>
</evidence>
<dbReference type="EMBL" id="WBXO01000003">
    <property type="protein sequence ID" value="KAB2953475.1"/>
    <property type="molecule type" value="Genomic_DNA"/>
</dbReference>
<dbReference type="RefSeq" id="WP_151619494.1">
    <property type="nucleotide sequence ID" value="NZ_WBXO01000003.1"/>
</dbReference>
<accession>A0A6I0F1Y9</accession>
<keyword evidence="1" id="KW-1003">Cell membrane</keyword>
<dbReference type="AlphaFoldDB" id="A0A6I0F1Y9"/>
<comment type="similarity">
    <text evidence="1">Belongs to the sbp family.</text>
</comment>
<proteinExistence type="inferred from homology"/>
<keyword evidence="1 2" id="KW-0472">Membrane</keyword>
<comment type="caution">
    <text evidence="3">The sequence shown here is derived from an EMBL/GenBank/DDBJ whole genome shotgun (WGS) entry which is preliminary data.</text>
</comment>
<sequence length="119" mass="13026">MWLPLIGLIAGILIGAVLSITIPTEYAKYMSVAVLAALDSVFGSLRGYLEDRFDALILLTGFFFNAILAALLAYLGDRLGVDLFLAAVFAFGVRIFQNIAVIRRYIIDRIVGRSKDPAQ</sequence>
<evidence type="ECO:0000313" key="3">
    <source>
        <dbReference type="EMBL" id="KAB2953475.1"/>
    </source>
</evidence>
<dbReference type="Pfam" id="PF06947">
    <property type="entry name" value="DUF1290"/>
    <property type="match status" value="1"/>
</dbReference>
<dbReference type="Proteomes" id="UP000468766">
    <property type="component" value="Unassembled WGS sequence"/>
</dbReference>
<dbReference type="PIRSF" id="PIRSF018579">
    <property type="entry name" value="Sbp"/>
    <property type="match status" value="1"/>
</dbReference>
<keyword evidence="4" id="KW-1185">Reference proteome</keyword>
<dbReference type="GO" id="GO:0005886">
    <property type="term" value="C:plasma membrane"/>
    <property type="evidence" value="ECO:0007669"/>
    <property type="project" value="UniProtKB-SubCell"/>
</dbReference>
<protein>
    <submittedName>
        <fullName evidence="3">Small basic family protein</fullName>
    </submittedName>
</protein>
<feature type="transmembrane region" description="Helical" evidence="2">
    <location>
        <begin position="56"/>
        <end position="75"/>
    </location>
</feature>
<dbReference type="OrthoDB" id="9812056at2"/>
<dbReference type="InterPro" id="IPR009709">
    <property type="entry name" value="DUF1290"/>
</dbReference>
<reference evidence="3 4" key="1">
    <citation type="submission" date="2019-10" db="EMBL/GenBank/DDBJ databases">
        <title>Whole-genome sequence of the extremophile Heliorestis acidaminivorans DSM 24790.</title>
        <authorList>
            <person name="Kyndt J.A."/>
            <person name="Meyer T.E."/>
        </authorList>
    </citation>
    <scope>NUCLEOTIDE SEQUENCE [LARGE SCALE GENOMIC DNA]</scope>
    <source>
        <strain evidence="3 4">DSM 24790</strain>
    </source>
</reference>
<name>A0A6I0F1Y9_9FIRM</name>
<gene>
    <name evidence="3" type="ORF">F9B85_06110</name>
</gene>
<feature type="transmembrane region" description="Helical" evidence="2">
    <location>
        <begin position="81"/>
        <end position="101"/>
    </location>
</feature>